<dbReference type="CDD" id="cd17535">
    <property type="entry name" value="REC_NarL-like"/>
    <property type="match status" value="1"/>
</dbReference>
<dbReference type="Gene3D" id="3.40.50.2300">
    <property type="match status" value="1"/>
</dbReference>
<dbReference type="KEGG" id="pbro:HOP40_27320"/>
<dbReference type="GO" id="GO:0000160">
    <property type="term" value="P:phosphorelay signal transduction system"/>
    <property type="evidence" value="ECO:0007669"/>
    <property type="project" value="InterPro"/>
</dbReference>
<feature type="modified residue" description="4-aspartylphosphate" evidence="1">
    <location>
        <position position="57"/>
    </location>
</feature>
<evidence type="ECO:0000313" key="3">
    <source>
        <dbReference type="EMBL" id="QJY49030.1"/>
    </source>
</evidence>
<dbReference type="PANTHER" id="PTHR45566:SF2">
    <property type="entry name" value="NARL SUBFAMILY"/>
    <property type="match status" value="1"/>
</dbReference>
<dbReference type="InterPro" id="IPR011006">
    <property type="entry name" value="CheY-like_superfamily"/>
</dbReference>
<dbReference type="EMBL" id="CP053564">
    <property type="protein sequence ID" value="QJY49030.1"/>
    <property type="molecule type" value="Genomic_DNA"/>
</dbReference>
<dbReference type="InterPro" id="IPR001789">
    <property type="entry name" value="Sig_transdc_resp-reg_receiver"/>
</dbReference>
<name>A0A6M6JPB5_9PSEU</name>
<evidence type="ECO:0000313" key="4">
    <source>
        <dbReference type="Proteomes" id="UP000505377"/>
    </source>
</evidence>
<feature type="domain" description="Response regulatory" evidence="2">
    <location>
        <begin position="6"/>
        <end position="122"/>
    </location>
</feature>
<keyword evidence="1" id="KW-0597">Phosphoprotein</keyword>
<keyword evidence="4" id="KW-1185">Reference proteome</keyword>
<protein>
    <submittedName>
        <fullName evidence="3">Response regulator transcription factor</fullName>
    </submittedName>
</protein>
<dbReference type="RefSeq" id="WP_172163893.1">
    <property type="nucleotide sequence ID" value="NZ_CP053564.1"/>
</dbReference>
<dbReference type="InterPro" id="IPR058245">
    <property type="entry name" value="NreC/VraR/RcsB-like_REC"/>
</dbReference>
<accession>A0A6M6JPB5</accession>
<dbReference type="InterPro" id="IPR051015">
    <property type="entry name" value="EvgA-like"/>
</dbReference>
<dbReference type="PANTHER" id="PTHR45566">
    <property type="entry name" value="HTH-TYPE TRANSCRIPTIONAL REGULATOR YHJB-RELATED"/>
    <property type="match status" value="1"/>
</dbReference>
<organism evidence="3 4">
    <name type="scientific">Pseudonocardia broussonetiae</name>
    <dbReference type="NCBI Taxonomy" id="2736640"/>
    <lineage>
        <taxon>Bacteria</taxon>
        <taxon>Bacillati</taxon>
        <taxon>Actinomycetota</taxon>
        <taxon>Actinomycetes</taxon>
        <taxon>Pseudonocardiales</taxon>
        <taxon>Pseudonocardiaceae</taxon>
        <taxon>Pseudonocardia</taxon>
    </lineage>
</organism>
<sequence length="141" mass="14146">MAAPVRVLIVDDQEPFRLAAAEVVGATESFVVVGMEATGEGCLAAVPVLRPDLVLMDVNLPGIDGIEAARQLTSSADAPAVVLVSSYDEDTFGGQLAGCGAVAYISKSVFGSEGLAAVWALATGIAARTSDGPPGAPLTTT</sequence>
<reference evidence="3 4" key="1">
    <citation type="submission" date="2020-05" db="EMBL/GenBank/DDBJ databases">
        <authorList>
            <person name="Mo P."/>
        </authorList>
    </citation>
    <scope>NUCLEOTIDE SEQUENCE [LARGE SCALE GENOMIC DNA]</scope>
    <source>
        <strain evidence="3 4">Gen01</strain>
    </source>
</reference>
<dbReference type="SMART" id="SM00448">
    <property type="entry name" value="REC"/>
    <property type="match status" value="1"/>
</dbReference>
<dbReference type="AlphaFoldDB" id="A0A6M6JPB5"/>
<evidence type="ECO:0000256" key="1">
    <source>
        <dbReference type="PROSITE-ProRule" id="PRU00169"/>
    </source>
</evidence>
<evidence type="ECO:0000259" key="2">
    <source>
        <dbReference type="PROSITE" id="PS50110"/>
    </source>
</evidence>
<dbReference type="PROSITE" id="PS50110">
    <property type="entry name" value="RESPONSE_REGULATORY"/>
    <property type="match status" value="1"/>
</dbReference>
<dbReference type="Proteomes" id="UP000505377">
    <property type="component" value="Chromosome"/>
</dbReference>
<proteinExistence type="predicted"/>
<gene>
    <name evidence="3" type="ORF">HOP40_27320</name>
</gene>
<dbReference type="Pfam" id="PF00072">
    <property type="entry name" value="Response_reg"/>
    <property type="match status" value="1"/>
</dbReference>
<dbReference type="SUPFAM" id="SSF52172">
    <property type="entry name" value="CheY-like"/>
    <property type="match status" value="1"/>
</dbReference>